<evidence type="ECO:0000259" key="8">
    <source>
        <dbReference type="PROSITE" id="PS50123"/>
    </source>
</evidence>
<evidence type="ECO:0000256" key="3">
    <source>
        <dbReference type="ARBA" id="ARBA00022603"/>
    </source>
</evidence>
<dbReference type="Pfam" id="PF08448">
    <property type="entry name" value="PAS_4"/>
    <property type="match status" value="1"/>
</dbReference>
<dbReference type="PROSITE" id="PS50112">
    <property type="entry name" value="PAS"/>
    <property type="match status" value="1"/>
</dbReference>
<dbReference type="GO" id="GO:0006355">
    <property type="term" value="P:regulation of DNA-templated transcription"/>
    <property type="evidence" value="ECO:0007669"/>
    <property type="project" value="InterPro"/>
</dbReference>
<gene>
    <name evidence="9" type="ORF">BJZ21_001079</name>
</gene>
<reference evidence="9 10" key="1">
    <citation type="submission" date="2020-07" db="EMBL/GenBank/DDBJ databases">
        <title>Sequencing the genomes of 1000 actinobacteria strains.</title>
        <authorList>
            <person name="Klenk H.-P."/>
        </authorList>
    </citation>
    <scope>NUCLEOTIDE SEQUENCE [LARGE SCALE GENOMIC DNA]</scope>
    <source>
        <strain evidence="9 10">DSM 21350</strain>
    </source>
</reference>
<dbReference type="InterPro" id="IPR036804">
    <property type="entry name" value="CheR_N_sf"/>
</dbReference>
<dbReference type="EC" id="2.1.1.80" evidence="2"/>
<dbReference type="Gene3D" id="1.10.155.10">
    <property type="entry name" value="Chemotaxis receptor methyltransferase CheR, N-terminal domain"/>
    <property type="match status" value="1"/>
</dbReference>
<dbReference type="SMART" id="SM00091">
    <property type="entry name" value="PAS"/>
    <property type="match status" value="2"/>
</dbReference>
<dbReference type="GO" id="GO:0016787">
    <property type="term" value="F:hydrolase activity"/>
    <property type="evidence" value="ECO:0007669"/>
    <property type="project" value="UniProtKB-KW"/>
</dbReference>
<dbReference type="Proteomes" id="UP000535511">
    <property type="component" value="Unassembled WGS sequence"/>
</dbReference>
<dbReference type="AlphaFoldDB" id="A0A7Y9E530"/>
<dbReference type="EMBL" id="JACCBG010000001">
    <property type="protein sequence ID" value="NYD40996.1"/>
    <property type="molecule type" value="Genomic_DNA"/>
</dbReference>
<feature type="domain" description="CheR-type methyltransferase" evidence="8">
    <location>
        <begin position="1"/>
        <end position="267"/>
    </location>
</feature>
<keyword evidence="3 9" id="KW-0489">Methyltransferase</keyword>
<comment type="caution">
    <text evidence="9">The sequence shown here is derived from an EMBL/GenBank/DDBJ whole genome shotgun (WGS) entry which is preliminary data.</text>
</comment>
<feature type="domain" description="PAS" evidence="7">
    <location>
        <begin position="497"/>
        <end position="545"/>
    </location>
</feature>
<evidence type="ECO:0000259" key="7">
    <source>
        <dbReference type="PROSITE" id="PS50112"/>
    </source>
</evidence>
<proteinExistence type="predicted"/>
<dbReference type="RefSeq" id="WP_179662807.1">
    <property type="nucleotide sequence ID" value="NZ_JACCBG010000001.1"/>
</dbReference>
<comment type="catalytic activity">
    <reaction evidence="1">
        <text>L-glutamyl-[protein] + S-adenosyl-L-methionine = [protein]-L-glutamate 5-O-methyl ester + S-adenosyl-L-homocysteine</text>
        <dbReference type="Rhea" id="RHEA:24452"/>
        <dbReference type="Rhea" id="RHEA-COMP:10208"/>
        <dbReference type="Rhea" id="RHEA-COMP:10311"/>
        <dbReference type="ChEBI" id="CHEBI:29973"/>
        <dbReference type="ChEBI" id="CHEBI:57856"/>
        <dbReference type="ChEBI" id="CHEBI:59789"/>
        <dbReference type="ChEBI" id="CHEBI:82795"/>
        <dbReference type="EC" id="2.1.1.80"/>
    </reaction>
</comment>
<dbReference type="PROSITE" id="PS50123">
    <property type="entry name" value="CHER"/>
    <property type="match status" value="1"/>
</dbReference>
<dbReference type="InterPro" id="IPR000780">
    <property type="entry name" value="CheR_MeTrfase"/>
</dbReference>
<protein>
    <recommendedName>
        <fullName evidence="2">protein-glutamate O-methyltransferase</fullName>
        <ecNumber evidence="2">2.1.1.80</ecNumber>
    </recommendedName>
</protein>
<dbReference type="SUPFAM" id="SSF47757">
    <property type="entry name" value="Chemotaxis receptor methyltransferase CheR, N-terminal domain"/>
    <property type="match status" value="1"/>
</dbReference>
<dbReference type="InterPro" id="IPR013767">
    <property type="entry name" value="PAS_fold"/>
</dbReference>
<dbReference type="SUPFAM" id="SSF57997">
    <property type="entry name" value="Tropomyosin"/>
    <property type="match status" value="1"/>
</dbReference>
<dbReference type="GO" id="GO:0008983">
    <property type="term" value="F:protein-glutamate O-methyltransferase activity"/>
    <property type="evidence" value="ECO:0007669"/>
    <property type="project" value="UniProtKB-EC"/>
</dbReference>
<dbReference type="PRINTS" id="PR00996">
    <property type="entry name" value="CHERMTFRASE"/>
</dbReference>
<evidence type="ECO:0000256" key="2">
    <source>
        <dbReference type="ARBA" id="ARBA00012534"/>
    </source>
</evidence>
<dbReference type="SUPFAM" id="SSF53335">
    <property type="entry name" value="S-adenosyl-L-methionine-dependent methyltransferases"/>
    <property type="match status" value="1"/>
</dbReference>
<organism evidence="9 10">
    <name type="scientific">Nocardioides panaciterrulae</name>
    <dbReference type="NCBI Taxonomy" id="661492"/>
    <lineage>
        <taxon>Bacteria</taxon>
        <taxon>Bacillati</taxon>
        <taxon>Actinomycetota</taxon>
        <taxon>Actinomycetes</taxon>
        <taxon>Propionibacteriales</taxon>
        <taxon>Nocardioidaceae</taxon>
        <taxon>Nocardioides</taxon>
    </lineage>
</organism>
<evidence type="ECO:0000256" key="1">
    <source>
        <dbReference type="ARBA" id="ARBA00001541"/>
    </source>
</evidence>
<dbReference type="CDD" id="cd02440">
    <property type="entry name" value="AdoMet_MTases"/>
    <property type="match status" value="1"/>
</dbReference>
<dbReference type="Gene3D" id="1.10.287.620">
    <property type="entry name" value="Helix Hairpins"/>
    <property type="match status" value="1"/>
</dbReference>
<dbReference type="Gene3D" id="3.30.450.20">
    <property type="entry name" value="PAS domain"/>
    <property type="match status" value="2"/>
</dbReference>
<dbReference type="PANTHER" id="PTHR24422">
    <property type="entry name" value="CHEMOTAXIS PROTEIN METHYLTRANSFERASE"/>
    <property type="match status" value="1"/>
</dbReference>
<feature type="coiled-coil region" evidence="6">
    <location>
        <begin position="410"/>
        <end position="493"/>
    </location>
</feature>
<dbReference type="Pfam" id="PF03705">
    <property type="entry name" value="CheR_N"/>
    <property type="match status" value="1"/>
</dbReference>
<evidence type="ECO:0000256" key="4">
    <source>
        <dbReference type="ARBA" id="ARBA00022679"/>
    </source>
</evidence>
<dbReference type="InterPro" id="IPR000014">
    <property type="entry name" value="PAS"/>
</dbReference>
<name>A0A7Y9E530_9ACTN</name>
<keyword evidence="4 9" id="KW-0808">Transferase</keyword>
<dbReference type="Gene3D" id="3.40.50.150">
    <property type="entry name" value="Vaccinia Virus protein VP39"/>
    <property type="match status" value="1"/>
</dbReference>
<dbReference type="SMART" id="SM00138">
    <property type="entry name" value="MeTrc"/>
    <property type="match status" value="1"/>
</dbReference>
<evidence type="ECO:0000313" key="10">
    <source>
        <dbReference type="Proteomes" id="UP000535511"/>
    </source>
</evidence>
<dbReference type="NCBIfam" id="TIGR00229">
    <property type="entry name" value="sensory_box"/>
    <property type="match status" value="2"/>
</dbReference>
<sequence>MSNARVDPGLESLLEHIKEQRGFDFTGYKRASLERRIRRRMAVVGLTDFDEYQDHLLVHPDEFTALFNTILINVTSFFRDPDAWDFLREKVIPELLAVREGQPIRAWSAGCASGQEAFTLGMVFAEALGVEEYRERVKIYATDVDEEALAQARQATFSAQELESVPAGLREKYFESAAGRFAFRKELRRSVIFGRNDLIQDAPISNVDILACRNTLMYFNAETQAQILGRLHFGLKPDGILFLGKAEMLLGHSGSFRPVDLKRRFFRKVPTGRRDRRALTTLAASDGPELSKGEQTRLQRAAFMSSAAAQIVLDSQGRLTLANHRANHLFGLGARDLGRPIQDLEVSYRPTELRGHLDQAAAERRPVWLRDVEWVRGTETTSFDVQFLPMSDENGADLGATIIFNDVTQYRQLQRDLQYANRQLATAYEELQSTNEELETTNEELQSTVEELETTNEELQSTNEELETMNEELQSMNDELQYSNEALQDQQDQVDRMNKFMTAVLGSLSSGVVVVDRDLRVLAWNARAEDLWGVRSEEAIGEPLLSLDIGLPLDSLRQPIRTRLGDHDAEPESQVLRAVNRRGRPIDVRVTIAMIRDAGTSSPAVMLAMDVVGEA</sequence>
<keyword evidence="10" id="KW-1185">Reference proteome</keyword>
<dbReference type="InterPro" id="IPR022642">
    <property type="entry name" value="CheR_C"/>
</dbReference>
<evidence type="ECO:0000313" key="9">
    <source>
        <dbReference type="EMBL" id="NYD40996.1"/>
    </source>
</evidence>
<evidence type="ECO:0000256" key="5">
    <source>
        <dbReference type="ARBA" id="ARBA00022691"/>
    </source>
</evidence>
<dbReference type="PANTHER" id="PTHR24422:SF10">
    <property type="entry name" value="CHEMOTAXIS PROTEIN METHYLTRANSFERASE 2"/>
    <property type="match status" value="1"/>
</dbReference>
<dbReference type="InterPro" id="IPR029063">
    <property type="entry name" value="SAM-dependent_MTases_sf"/>
</dbReference>
<dbReference type="InterPro" id="IPR035965">
    <property type="entry name" value="PAS-like_dom_sf"/>
</dbReference>
<dbReference type="SUPFAM" id="SSF55785">
    <property type="entry name" value="PYP-like sensor domain (PAS domain)"/>
    <property type="match status" value="2"/>
</dbReference>
<keyword evidence="9" id="KW-0378">Hydrolase</keyword>
<dbReference type="Pfam" id="PF00989">
    <property type="entry name" value="PAS"/>
    <property type="match status" value="1"/>
</dbReference>
<accession>A0A7Y9E530</accession>
<dbReference type="InterPro" id="IPR050903">
    <property type="entry name" value="Bact_Chemotaxis_MeTrfase"/>
</dbReference>
<dbReference type="InterPro" id="IPR022641">
    <property type="entry name" value="CheR_N"/>
</dbReference>
<evidence type="ECO:0000256" key="6">
    <source>
        <dbReference type="SAM" id="Coils"/>
    </source>
</evidence>
<dbReference type="GO" id="GO:0032259">
    <property type="term" value="P:methylation"/>
    <property type="evidence" value="ECO:0007669"/>
    <property type="project" value="UniProtKB-KW"/>
</dbReference>
<dbReference type="Pfam" id="PF01739">
    <property type="entry name" value="CheR"/>
    <property type="match status" value="1"/>
</dbReference>
<keyword evidence="6" id="KW-0175">Coiled coil</keyword>
<dbReference type="InterPro" id="IPR013656">
    <property type="entry name" value="PAS_4"/>
</dbReference>
<keyword evidence="5" id="KW-0949">S-adenosyl-L-methionine</keyword>